<keyword evidence="4" id="KW-1185">Reference proteome</keyword>
<dbReference type="Proteomes" id="UP000194218">
    <property type="component" value="Chromosome"/>
</dbReference>
<dbReference type="Gene3D" id="3.40.50.720">
    <property type="entry name" value="NAD(P)-binding Rossmann-like Domain"/>
    <property type="match status" value="2"/>
</dbReference>
<dbReference type="SUPFAM" id="SSF51735">
    <property type="entry name" value="NAD(P)-binding Rossmann-fold domains"/>
    <property type="match status" value="1"/>
</dbReference>
<dbReference type="RefSeq" id="WP_086159805.1">
    <property type="nucleotide sequence ID" value="NZ_CP021121.1"/>
</dbReference>
<organism evidence="3 4">
    <name type="scientific">Streptomyces marincola</name>
    <dbReference type="NCBI Taxonomy" id="2878388"/>
    <lineage>
        <taxon>Bacteria</taxon>
        <taxon>Bacillati</taxon>
        <taxon>Actinomycetota</taxon>
        <taxon>Actinomycetes</taxon>
        <taxon>Kitasatosporales</taxon>
        <taxon>Streptomycetaceae</taxon>
        <taxon>Streptomyces</taxon>
    </lineage>
</organism>
<dbReference type="InterPro" id="IPR028939">
    <property type="entry name" value="P5C_Rdtase_cat_N"/>
</dbReference>
<evidence type="ECO:0000259" key="2">
    <source>
        <dbReference type="Pfam" id="PF03807"/>
    </source>
</evidence>
<protein>
    <recommendedName>
        <fullName evidence="2">Pyrroline-5-carboxylate reductase catalytic N-terminal domain-containing protein</fullName>
    </recommendedName>
</protein>
<reference evidence="3 4" key="1">
    <citation type="submission" date="2017-05" db="EMBL/GenBank/DDBJ databases">
        <title>Complete genome sequence of Streptomyces sp. SCSIO 03032 revealed the diverse biosynthetic pathways for its bioactive secondary metabolites.</title>
        <authorList>
            <person name="Ma L."/>
            <person name="Zhu Y."/>
            <person name="Zhang W."/>
            <person name="Zhang G."/>
            <person name="Tian X."/>
            <person name="Zhang S."/>
            <person name="Zhang C."/>
        </authorList>
    </citation>
    <scope>NUCLEOTIDE SEQUENCE [LARGE SCALE GENOMIC DNA]</scope>
    <source>
        <strain evidence="3 4">SCSIO 03032</strain>
    </source>
</reference>
<feature type="region of interest" description="Disordered" evidence="1">
    <location>
        <begin position="71"/>
        <end position="100"/>
    </location>
</feature>
<dbReference type="AlphaFoldDB" id="A0A1W7CYQ8"/>
<proteinExistence type="predicted"/>
<evidence type="ECO:0000313" key="4">
    <source>
        <dbReference type="Proteomes" id="UP000194218"/>
    </source>
</evidence>
<accession>A0A1W7CYQ8</accession>
<dbReference type="Pfam" id="PF03807">
    <property type="entry name" value="F420_oxidored"/>
    <property type="match status" value="1"/>
</dbReference>
<gene>
    <name evidence="3" type="ORF">CAG99_14690</name>
</gene>
<dbReference type="EMBL" id="CP021121">
    <property type="protein sequence ID" value="ARQ69938.1"/>
    <property type="molecule type" value="Genomic_DNA"/>
</dbReference>
<name>A0A1W7CYQ8_9ACTN</name>
<evidence type="ECO:0000256" key="1">
    <source>
        <dbReference type="SAM" id="MobiDB-lite"/>
    </source>
</evidence>
<feature type="domain" description="Pyrroline-5-carboxylate reductase catalytic N-terminal" evidence="2">
    <location>
        <begin position="2"/>
        <end position="38"/>
    </location>
</feature>
<sequence>MRIGCVGAGQVGGALARFFAGLGHEVLVANSRDQDRLAVPVPGDDAEARALVFGPVRAVGFDPVAAGGLAAGGGGHERGRRVCATGSPAPDLAALPRTGA</sequence>
<dbReference type="InterPro" id="IPR036291">
    <property type="entry name" value="NAD(P)-bd_dom_sf"/>
</dbReference>
<dbReference type="KEGG" id="smao:CAG99_14690"/>
<evidence type="ECO:0000313" key="3">
    <source>
        <dbReference type="EMBL" id="ARQ69938.1"/>
    </source>
</evidence>